<evidence type="ECO:0000313" key="4">
    <source>
        <dbReference type="Proteomes" id="UP001152797"/>
    </source>
</evidence>
<organism evidence="2">
    <name type="scientific">Cladocopium goreaui</name>
    <dbReference type="NCBI Taxonomy" id="2562237"/>
    <lineage>
        <taxon>Eukaryota</taxon>
        <taxon>Sar</taxon>
        <taxon>Alveolata</taxon>
        <taxon>Dinophyceae</taxon>
        <taxon>Suessiales</taxon>
        <taxon>Symbiodiniaceae</taxon>
        <taxon>Cladocopium</taxon>
    </lineage>
</organism>
<reference evidence="2" key="1">
    <citation type="submission" date="2022-10" db="EMBL/GenBank/DDBJ databases">
        <authorList>
            <person name="Chen Y."/>
            <person name="Dougan E. K."/>
            <person name="Chan C."/>
            <person name="Rhodes N."/>
            <person name="Thang M."/>
        </authorList>
    </citation>
    <scope>NUCLEOTIDE SEQUENCE</scope>
</reference>
<keyword evidence="4" id="KW-1185">Reference proteome</keyword>
<dbReference type="EMBL" id="CAMXCT020002671">
    <property type="protein sequence ID" value="CAL1153121.1"/>
    <property type="molecule type" value="Genomic_DNA"/>
</dbReference>
<dbReference type="Gene3D" id="2.30.42.10">
    <property type="match status" value="1"/>
</dbReference>
<sequence>MFACCVGDINQEPGEIVETKTLPVLQEKGTQSTEKEDASGSFTVLVPAKRHATLGLELDTSGAHGPTVAEVKKGAVDDFNQLNPLRTILPHDMVVQMGDAKGTKAILAKMAAPLHDVKLTLHRPRRMQVKLRKEAKSSLGIKLIIKEMCPGAVITEVKPTGLVGKWNAKNPSDAIGVSDRLLAVNGLTELKETLAEDLTNETELELTFLKY</sequence>
<feature type="domain" description="PDZ" evidence="1">
    <location>
        <begin position="128"/>
        <end position="191"/>
    </location>
</feature>
<evidence type="ECO:0000313" key="3">
    <source>
        <dbReference type="EMBL" id="CAL4787058.1"/>
    </source>
</evidence>
<dbReference type="PROSITE" id="PS50106">
    <property type="entry name" value="PDZ"/>
    <property type="match status" value="1"/>
</dbReference>
<dbReference type="InterPro" id="IPR036034">
    <property type="entry name" value="PDZ_sf"/>
</dbReference>
<evidence type="ECO:0000259" key="1">
    <source>
        <dbReference type="PROSITE" id="PS50106"/>
    </source>
</evidence>
<comment type="caution">
    <text evidence="2">The sequence shown here is derived from an EMBL/GenBank/DDBJ whole genome shotgun (WGS) entry which is preliminary data.</text>
</comment>
<dbReference type="AlphaFoldDB" id="A0A9P1D0M9"/>
<dbReference type="EMBL" id="CAMXCT030002671">
    <property type="protein sequence ID" value="CAL4787058.1"/>
    <property type="molecule type" value="Genomic_DNA"/>
</dbReference>
<dbReference type="EMBL" id="CAMXCT010002671">
    <property type="protein sequence ID" value="CAI3999746.1"/>
    <property type="molecule type" value="Genomic_DNA"/>
</dbReference>
<proteinExistence type="predicted"/>
<dbReference type="InterPro" id="IPR001478">
    <property type="entry name" value="PDZ"/>
</dbReference>
<protein>
    <submittedName>
        <fullName evidence="3">Thrombospondin-type laminin G domain and EAR repeat-containing protein</fullName>
    </submittedName>
</protein>
<accession>A0A9P1D0M9</accession>
<evidence type="ECO:0000313" key="2">
    <source>
        <dbReference type="EMBL" id="CAI3999746.1"/>
    </source>
</evidence>
<gene>
    <name evidence="2" type="ORF">C1SCF055_LOCUS25920</name>
</gene>
<reference evidence="3 4" key="2">
    <citation type="submission" date="2024-05" db="EMBL/GenBank/DDBJ databases">
        <authorList>
            <person name="Chen Y."/>
            <person name="Shah S."/>
            <person name="Dougan E. K."/>
            <person name="Thang M."/>
            <person name="Chan C."/>
        </authorList>
    </citation>
    <scope>NUCLEOTIDE SEQUENCE [LARGE SCALE GENOMIC DNA]</scope>
</reference>
<name>A0A9P1D0M9_9DINO</name>
<dbReference type="Proteomes" id="UP001152797">
    <property type="component" value="Unassembled WGS sequence"/>
</dbReference>